<dbReference type="Pfam" id="PF00145">
    <property type="entry name" value="DNA_methylase"/>
    <property type="match status" value="1"/>
</dbReference>
<dbReference type="GO" id="GO:0032259">
    <property type="term" value="P:methylation"/>
    <property type="evidence" value="ECO:0007669"/>
    <property type="project" value="UniProtKB-KW"/>
</dbReference>
<dbReference type="EC" id="2.1.1.37" evidence="1"/>
<evidence type="ECO:0000256" key="3">
    <source>
        <dbReference type="ARBA" id="ARBA00022679"/>
    </source>
</evidence>
<evidence type="ECO:0000256" key="1">
    <source>
        <dbReference type="ARBA" id="ARBA00011975"/>
    </source>
</evidence>
<dbReference type="PATRIC" id="fig|1073377.4.peg.4279"/>
<dbReference type="InterPro" id="IPR001525">
    <property type="entry name" value="C5_MeTfrase"/>
</dbReference>
<dbReference type="RefSeq" id="WP_005308772.1">
    <property type="nucleotide sequence ID" value="NZ_JDWD01000184.1"/>
</dbReference>
<gene>
    <name evidence="8" type="ORF">HMPREF1171_04215</name>
</gene>
<comment type="caution">
    <text evidence="8">The sequence shown here is derived from an EMBL/GenBank/DDBJ whole genome shotgun (WGS) entry which is preliminary data.</text>
</comment>
<feature type="active site" evidence="7">
    <location>
        <position position="86"/>
    </location>
</feature>
<dbReference type="GO" id="GO:0009307">
    <property type="term" value="P:DNA restriction-modification system"/>
    <property type="evidence" value="ECO:0007669"/>
    <property type="project" value="UniProtKB-KW"/>
</dbReference>
<reference evidence="8 9" key="1">
    <citation type="submission" date="2012-06" db="EMBL/GenBank/DDBJ databases">
        <title>The Genome Sequence of Aeromonas hydrophila SSU.</title>
        <authorList>
            <consortium name="The Broad Institute Genome Sequencing Platform"/>
            <person name="Earl A."/>
            <person name="Ward D."/>
            <person name="Feldgarden M."/>
            <person name="Gevers D."/>
            <person name="Chopra A."/>
            <person name="Walker B."/>
            <person name="Young S.K."/>
            <person name="Zeng Q."/>
            <person name="Gargeya S."/>
            <person name="Fitzgerald M."/>
            <person name="Haas B."/>
            <person name="Abouelleil A."/>
            <person name="Alvarado L."/>
            <person name="Arachchi H.M."/>
            <person name="Berlin A.M."/>
            <person name="Chapman S.B."/>
            <person name="Goldberg J."/>
            <person name="Griggs A."/>
            <person name="Gujja S."/>
            <person name="Hansen M."/>
            <person name="Howarth C."/>
            <person name="Imamovic A."/>
            <person name="Larimer J."/>
            <person name="McCowan C."/>
            <person name="Montmayeur A."/>
            <person name="Murphy C."/>
            <person name="Neiman D."/>
            <person name="Pearson M."/>
            <person name="Priest M."/>
            <person name="Roberts A."/>
            <person name="Saif S."/>
            <person name="Shea T."/>
            <person name="Sisk P."/>
            <person name="Sykes S."/>
            <person name="Wortman J."/>
            <person name="Nusbaum C."/>
            <person name="Birren B."/>
        </authorList>
    </citation>
    <scope>NUCLEOTIDE SEQUENCE [LARGE SCALE GENOMIC DNA]</scope>
    <source>
        <strain evidence="8 9">SSU</strain>
    </source>
</reference>
<dbReference type="PANTHER" id="PTHR10629:SF52">
    <property type="entry name" value="DNA (CYTOSINE-5)-METHYLTRANSFERASE 1"/>
    <property type="match status" value="1"/>
</dbReference>
<dbReference type="InterPro" id="IPR029063">
    <property type="entry name" value="SAM-dependent_MTases_sf"/>
</dbReference>
<accession>K1J2V4</accession>
<dbReference type="GO" id="GO:0003677">
    <property type="term" value="F:DNA binding"/>
    <property type="evidence" value="ECO:0007669"/>
    <property type="project" value="TreeGrafter"/>
</dbReference>
<dbReference type="GO" id="GO:0003886">
    <property type="term" value="F:DNA (cytosine-5-)-methyltransferase activity"/>
    <property type="evidence" value="ECO:0007669"/>
    <property type="project" value="UniProtKB-EC"/>
</dbReference>
<dbReference type="Gene3D" id="3.40.50.150">
    <property type="entry name" value="Vaccinia Virus protein VP39"/>
    <property type="match status" value="1"/>
</dbReference>
<dbReference type="SUPFAM" id="SSF53335">
    <property type="entry name" value="S-adenosyl-L-methionine-dependent methyltransferases"/>
    <property type="match status" value="1"/>
</dbReference>
<dbReference type="PROSITE" id="PS51679">
    <property type="entry name" value="SAM_MT_C5"/>
    <property type="match status" value="1"/>
</dbReference>
<dbReference type="Gene3D" id="3.90.120.10">
    <property type="entry name" value="DNA Methylase, subunit A, domain 2"/>
    <property type="match status" value="1"/>
</dbReference>
<proteinExistence type="inferred from homology"/>
<evidence type="ECO:0000256" key="7">
    <source>
        <dbReference type="PROSITE-ProRule" id="PRU01016"/>
    </source>
</evidence>
<evidence type="ECO:0000313" key="9">
    <source>
        <dbReference type="Proteomes" id="UP000005149"/>
    </source>
</evidence>
<name>K1J2V4_9GAMM</name>
<dbReference type="Proteomes" id="UP000005149">
    <property type="component" value="Unassembled WGS sequence"/>
</dbReference>
<dbReference type="HOGENOM" id="CLU_014695_0_0_6"/>
<keyword evidence="2 7" id="KW-0489">Methyltransferase</keyword>
<keyword evidence="5" id="KW-0680">Restriction system</keyword>
<evidence type="ECO:0000313" key="8">
    <source>
        <dbReference type="EMBL" id="EKB25925.1"/>
    </source>
</evidence>
<evidence type="ECO:0000256" key="4">
    <source>
        <dbReference type="ARBA" id="ARBA00022691"/>
    </source>
</evidence>
<keyword evidence="4 7" id="KW-0949">S-adenosyl-L-methionine</keyword>
<keyword evidence="9" id="KW-1185">Reference proteome</keyword>
<keyword evidence="3 7" id="KW-0808">Transferase</keyword>
<organism evidence="8 9">
    <name type="scientific">Aeromonas dhakensis</name>
    <dbReference type="NCBI Taxonomy" id="196024"/>
    <lineage>
        <taxon>Bacteria</taxon>
        <taxon>Pseudomonadati</taxon>
        <taxon>Pseudomonadota</taxon>
        <taxon>Gammaproteobacteria</taxon>
        <taxon>Aeromonadales</taxon>
        <taxon>Aeromonadaceae</taxon>
        <taxon>Aeromonas</taxon>
    </lineage>
</organism>
<dbReference type="PRINTS" id="PR00105">
    <property type="entry name" value="C5METTRFRASE"/>
</dbReference>
<comment type="similarity">
    <text evidence="7">Belongs to the class I-like SAM-binding methyltransferase superfamily. C5-methyltransferase family.</text>
</comment>
<dbReference type="PANTHER" id="PTHR10629">
    <property type="entry name" value="CYTOSINE-SPECIFIC METHYLTRANSFERASE"/>
    <property type="match status" value="1"/>
</dbReference>
<evidence type="ECO:0000256" key="2">
    <source>
        <dbReference type="ARBA" id="ARBA00022603"/>
    </source>
</evidence>
<comment type="catalytic activity">
    <reaction evidence="6">
        <text>a 2'-deoxycytidine in DNA + S-adenosyl-L-methionine = a 5-methyl-2'-deoxycytidine in DNA + S-adenosyl-L-homocysteine + H(+)</text>
        <dbReference type="Rhea" id="RHEA:13681"/>
        <dbReference type="Rhea" id="RHEA-COMP:11369"/>
        <dbReference type="Rhea" id="RHEA-COMP:11370"/>
        <dbReference type="ChEBI" id="CHEBI:15378"/>
        <dbReference type="ChEBI" id="CHEBI:57856"/>
        <dbReference type="ChEBI" id="CHEBI:59789"/>
        <dbReference type="ChEBI" id="CHEBI:85452"/>
        <dbReference type="ChEBI" id="CHEBI:85454"/>
        <dbReference type="EC" id="2.1.1.37"/>
    </reaction>
</comment>
<dbReference type="EMBL" id="AGWR01000040">
    <property type="protein sequence ID" value="EKB25925.1"/>
    <property type="molecule type" value="Genomic_DNA"/>
</dbReference>
<protein>
    <recommendedName>
        <fullName evidence="1">DNA (cytosine-5-)-methyltransferase</fullName>
        <ecNumber evidence="1">2.1.1.37</ecNumber>
    </recommendedName>
</protein>
<dbReference type="GO" id="GO:0044027">
    <property type="term" value="P:negative regulation of gene expression via chromosomal CpG island methylation"/>
    <property type="evidence" value="ECO:0007669"/>
    <property type="project" value="TreeGrafter"/>
</dbReference>
<evidence type="ECO:0000256" key="5">
    <source>
        <dbReference type="ARBA" id="ARBA00022747"/>
    </source>
</evidence>
<dbReference type="InterPro" id="IPR050390">
    <property type="entry name" value="C5-Methyltransferase"/>
</dbReference>
<dbReference type="AlphaFoldDB" id="K1J2V4"/>
<sequence>MREQNFSLFNEIVVDNFAGGGGASTGIEMALGRSPEIAINHDPDAISMHTVNHPTTEHYCESVWDIVPRDVVAGRPVGLVWLSPDCKHFSKAKGSTPVSKKIRGLAWVTLRWAATVRPRVIMLENVEEFQTWGPLLIDAEGNARPDPAKKGRTFNSFINALRRQGYKVEWRELRACDYGTPTIRKRLFLIARRDGAPIVWPKPTHGDPASAAVKAGKLLPWPTAADVIDWSIPCPSIFERKRPLAENTLRRIAKGLERFVINVAEPFIVKCNHTSTRTVYDCFRGQGINEPLQTVTATPGFAVVQPTLAPFITEFANASHQRNMPADEPLRTICAQVKGGHFALVAPVIARQFGNSVGQSVEDPLGTVMVKADKSQLVTAFLAKHYTGVVGAELTQPLPTVTTVDHNALVTSHLVKLRGTCQHGQPVTEPMPTVTAGGLHIGEVRAFLLKYYGTDSTIPCSEPLHTVTTRDRFGLVTVRGEDYQIVDIGMRMLEPHELFAAQGFPADYVIDHDATGKKFTKTAQVARCGNAVCPPLAAALVRANLPEMCADAQVEAA</sequence>
<evidence type="ECO:0000256" key="6">
    <source>
        <dbReference type="ARBA" id="ARBA00047422"/>
    </source>
</evidence>